<feature type="region of interest" description="Disordered" evidence="1">
    <location>
        <begin position="190"/>
        <end position="222"/>
    </location>
</feature>
<proteinExistence type="predicted"/>
<dbReference type="InterPro" id="IPR011990">
    <property type="entry name" value="TPR-like_helical_dom_sf"/>
</dbReference>
<dbReference type="EMBL" id="JARJCW010000123">
    <property type="protein sequence ID" value="KAJ7192168.1"/>
    <property type="molecule type" value="Genomic_DNA"/>
</dbReference>
<feature type="region of interest" description="Disordered" evidence="1">
    <location>
        <begin position="474"/>
        <end position="505"/>
    </location>
</feature>
<reference evidence="2" key="1">
    <citation type="submission" date="2023-03" db="EMBL/GenBank/DDBJ databases">
        <title>Massive genome expansion in bonnet fungi (Mycena s.s.) driven by repeated elements and novel gene families across ecological guilds.</title>
        <authorList>
            <consortium name="Lawrence Berkeley National Laboratory"/>
            <person name="Harder C.B."/>
            <person name="Miyauchi S."/>
            <person name="Viragh M."/>
            <person name="Kuo A."/>
            <person name="Thoen E."/>
            <person name="Andreopoulos B."/>
            <person name="Lu D."/>
            <person name="Skrede I."/>
            <person name="Drula E."/>
            <person name="Henrissat B."/>
            <person name="Morin E."/>
            <person name="Kohler A."/>
            <person name="Barry K."/>
            <person name="LaButti K."/>
            <person name="Morin E."/>
            <person name="Salamov A."/>
            <person name="Lipzen A."/>
            <person name="Mereny Z."/>
            <person name="Hegedus B."/>
            <person name="Baldrian P."/>
            <person name="Stursova M."/>
            <person name="Weitz H."/>
            <person name="Taylor A."/>
            <person name="Grigoriev I.V."/>
            <person name="Nagy L.G."/>
            <person name="Martin F."/>
            <person name="Kauserud H."/>
        </authorList>
    </citation>
    <scope>NUCLEOTIDE SEQUENCE</scope>
    <source>
        <strain evidence="2">9144</strain>
    </source>
</reference>
<protein>
    <submittedName>
        <fullName evidence="2">Uncharacterized protein</fullName>
    </submittedName>
</protein>
<feature type="region of interest" description="Disordered" evidence="1">
    <location>
        <begin position="940"/>
        <end position="980"/>
    </location>
</feature>
<organism evidence="2 3">
    <name type="scientific">Mycena pura</name>
    <dbReference type="NCBI Taxonomy" id="153505"/>
    <lineage>
        <taxon>Eukaryota</taxon>
        <taxon>Fungi</taxon>
        <taxon>Dikarya</taxon>
        <taxon>Basidiomycota</taxon>
        <taxon>Agaricomycotina</taxon>
        <taxon>Agaricomycetes</taxon>
        <taxon>Agaricomycetidae</taxon>
        <taxon>Agaricales</taxon>
        <taxon>Marasmiineae</taxon>
        <taxon>Mycenaceae</taxon>
        <taxon>Mycena</taxon>
    </lineage>
</organism>
<keyword evidence="3" id="KW-1185">Reference proteome</keyword>
<feature type="compositionally biased region" description="Polar residues" evidence="1">
    <location>
        <begin position="196"/>
        <end position="215"/>
    </location>
</feature>
<evidence type="ECO:0000313" key="3">
    <source>
        <dbReference type="Proteomes" id="UP001219525"/>
    </source>
</evidence>
<comment type="caution">
    <text evidence="2">The sequence shown here is derived from an EMBL/GenBank/DDBJ whole genome shotgun (WGS) entry which is preliminary data.</text>
</comment>
<evidence type="ECO:0000313" key="2">
    <source>
        <dbReference type="EMBL" id="KAJ7192168.1"/>
    </source>
</evidence>
<evidence type="ECO:0000256" key="1">
    <source>
        <dbReference type="SAM" id="MobiDB-lite"/>
    </source>
</evidence>
<dbReference type="AlphaFoldDB" id="A0AAD6UPQ9"/>
<name>A0AAD6UPQ9_9AGAR</name>
<accession>A0AAD6UPQ9</accession>
<dbReference type="Gene3D" id="1.25.40.10">
    <property type="entry name" value="Tetratricopeptide repeat domain"/>
    <property type="match status" value="1"/>
</dbReference>
<feature type="compositionally biased region" description="Basic and acidic residues" evidence="1">
    <location>
        <begin position="484"/>
        <end position="498"/>
    </location>
</feature>
<sequence>MDRLRRGEGVVLGGRHRRHRASVARRIADDSSEDTGVHRAAVQDDSDLETCEIGQLRVLVTTGQFCQWHGSLHAEVRDGEKREKAEKHRETTGTALRVWLHHDAQSSELWAHSPASFSANGSSQPPCSVRLSTTDQPASSACLKALLARDVWSKYREADFQRKKRALLVFFVLRRRYFHLLLLHPSARETRDTGTRMPSSHSTRSASPNTPTPTTRWRERARRDPLQQRLRQFLADEERFWRALVLRVQRSYDIRLPPTVTLPPELVGEEETKDRMNHFRFPPVTDPPVFGVWRSQSQQSARLSRRHCALPRAALKLPAHIPEPKKRLDEHRPNYLRALCFAAHALAPHEGNASHQLAILAGTKVTRSRPSHGTSMRAPFDTAGENLAGVLTKALTHPQARAAVEAAVSTVVVEGGHEREECEPLPLPPVKCCLSPHTLRDSSRGYCPLGVGVLAQAAVWLGRMRPVLPAVAPASSVADAGDAEDAKEKDTKVKERDRARRRTKHKLAPIPAAAEPKPRLRDALRCSRIPHISRICSRTALLVVGVRELKEVDMYAQPRAPAPAPASALPAPGKGRRARPELAERISAEFRRTLPALRVGSKWVIANGAWVCAATDGGGVTNDAARAKENGGGKMEAEKEHNEEELELRAQLFSCRITPSAFAACRTSRLPIWRSGSRGARRRDVAVPRETVEVELELEEDINMRGWLPLSGPTGGPCPLPSYDDDATKEMANASGTLERRTVGLKKKRRCTRSSCVSAICCAMGGGLSSLRSLAAGAIWGQCVVKGVEAAKPVAPAPASKDSNNESHTIKTTRHIHAPSGAHATSRLVSKMKNKTTTSFLKAFQASPTKCKTQVVKNPGIQVEELSSLQIPAEKAGGKIPVPGHAGGHLFDVYMGPSSLQADVNSSFFNPVNTPVASEDAHFEAIPPLPPAITTTFHPESLHAAPPLSPPITNRGSKRTSFADLSEVSPVTMATGGPRH</sequence>
<dbReference type="Proteomes" id="UP001219525">
    <property type="component" value="Unassembled WGS sequence"/>
</dbReference>
<gene>
    <name evidence="2" type="ORF">GGX14DRAFT_596143</name>
</gene>